<accession>A0A1T3MR43</accession>
<evidence type="ECO:0000313" key="2">
    <source>
        <dbReference type="Proteomes" id="UP000190813"/>
    </source>
</evidence>
<gene>
    <name evidence="1" type="ORF">BAZ10_16675</name>
</gene>
<sequence length="276" mass="32221">MGKLKFSLLILSIIFIKAQSIRFEYELSCLNDSLSKNYQKFNTVLEISSDSKKFYDMDIYKYDSIQSKKGVSGYMNTGFDQNLLKLKSDGVNQAFQNINNEDHYRLQSKDEFNWTIIKEENNIKGYKLQKAVTNFGGREWIAWFTQDIPIPEGPYKFEGLPGLIVEINDSKNHYHYELTKVTKLPKAADTSNILEKQRGKKAIDITLAKYQKLLLEYYNDPYKDLLNASSFSLRDAGSGKTYTKREELREARIDEQNRIKKYYNPLELDKAIIYPK</sequence>
<dbReference type="NCBIfam" id="TIGR01200">
    <property type="entry name" value="GLPGLI"/>
    <property type="match status" value="1"/>
</dbReference>
<dbReference type="InterPro" id="IPR005901">
    <property type="entry name" value="GLPGLI"/>
</dbReference>
<evidence type="ECO:0008006" key="3">
    <source>
        <dbReference type="Google" id="ProtNLM"/>
    </source>
</evidence>
<comment type="caution">
    <text evidence="1">The sequence shown here is derived from an EMBL/GenBank/DDBJ whole genome shotgun (WGS) entry which is preliminary data.</text>
</comment>
<dbReference type="AlphaFoldDB" id="A0A1T3MR43"/>
<name>A0A1T3MR43_9FLAO</name>
<protein>
    <recommendedName>
        <fullName evidence="3">GLPGLI family protein</fullName>
    </recommendedName>
</protein>
<dbReference type="Pfam" id="PF09697">
    <property type="entry name" value="Porph_ging"/>
    <property type="match status" value="1"/>
</dbReference>
<keyword evidence="2" id="KW-1185">Reference proteome</keyword>
<proteinExistence type="predicted"/>
<organism evidence="1 2">
    <name type="scientific">Elizabethkingia occulta</name>
    <dbReference type="NCBI Taxonomy" id="1867263"/>
    <lineage>
        <taxon>Bacteria</taxon>
        <taxon>Pseudomonadati</taxon>
        <taxon>Bacteroidota</taxon>
        <taxon>Flavobacteriia</taxon>
        <taxon>Flavobacteriales</taxon>
        <taxon>Weeksellaceae</taxon>
        <taxon>Elizabethkingia</taxon>
    </lineage>
</organism>
<reference evidence="1 2" key="1">
    <citation type="submission" date="2016-06" db="EMBL/GenBank/DDBJ databases">
        <title>Revisiting the taxonomy of the Elizabethkingia Genus based on Whole-Genome Sequencing, Optical Mapping, and MALDI-TOF.</title>
        <authorList>
            <person name="Nicholson A.C."/>
        </authorList>
    </citation>
    <scope>NUCLEOTIDE SEQUENCE [LARGE SCALE GENOMIC DNA]</scope>
    <source>
        <strain evidence="1 2">G4070</strain>
    </source>
</reference>
<dbReference type="RefSeq" id="WP_078771325.1">
    <property type="nucleotide sequence ID" value="NZ_MAHX01000008.1"/>
</dbReference>
<dbReference type="Proteomes" id="UP000190813">
    <property type="component" value="Unassembled WGS sequence"/>
</dbReference>
<dbReference type="EMBL" id="MAHX01000008">
    <property type="protein sequence ID" value="OPC67102.1"/>
    <property type="molecule type" value="Genomic_DNA"/>
</dbReference>
<evidence type="ECO:0000313" key="1">
    <source>
        <dbReference type="EMBL" id="OPC67102.1"/>
    </source>
</evidence>